<dbReference type="InterPro" id="IPR025479">
    <property type="entry name" value="DUF4329"/>
</dbReference>
<evidence type="ECO:0000259" key="2">
    <source>
        <dbReference type="Pfam" id="PF14220"/>
    </source>
</evidence>
<dbReference type="EMBL" id="JBHMEY010000056">
    <property type="protein sequence ID" value="MFB9097525.1"/>
    <property type="molecule type" value="Genomic_DNA"/>
</dbReference>
<dbReference type="PANTHER" id="PTHR32305:SF15">
    <property type="entry name" value="PROTEIN RHSA-RELATED"/>
    <property type="match status" value="1"/>
</dbReference>
<comment type="caution">
    <text evidence="3">The sequence shown here is derived from an EMBL/GenBank/DDBJ whole genome shotgun (WGS) entry which is preliminary data.</text>
</comment>
<dbReference type="Proteomes" id="UP001589607">
    <property type="component" value="Unassembled WGS sequence"/>
</dbReference>
<feature type="non-terminal residue" evidence="3">
    <location>
        <position position="1"/>
    </location>
</feature>
<sequence length="340" mass="37465">MGCLKLHTYTHLHIAHTSNTEHSREKKSDAGRYQYKYNGKELQTELGLNMYDMDMRDYDPAIGRWVNQDPIVHFGMSPYSAFDNNPVFWADPSGADSEMPSWMQDAWNNSGSGTTHWVNNGNGEFKKAKQNKKLGGPGFDFDSIDTAAIDFAMQYNGISIINKTELGAAIYKKKNGKYSYTSPKGQVVYSKSAKKNKGTVYPILFGLDDVPDFAELAGLIHTHGDEDDPGDNKLQSDSGDTAPAQFGGGIDFRGKRGVRIPVYLVTPNGQLFVHDVYQKGGSPIRSTKKNIGGVNIPSQPGSTGRVNLVSPNVRPLVDPTIIDSSTGLPLQLRYTYDNNK</sequence>
<dbReference type="NCBIfam" id="TIGR03696">
    <property type="entry name" value="Rhs_assc_core"/>
    <property type="match status" value="1"/>
</dbReference>
<dbReference type="InterPro" id="IPR050708">
    <property type="entry name" value="T6SS_VgrG/RHS"/>
</dbReference>
<protein>
    <submittedName>
        <fullName evidence="3">RHS repeat-associated core domain-containing protein</fullName>
    </submittedName>
</protein>
<keyword evidence="4" id="KW-1185">Reference proteome</keyword>
<accession>A0ABV5GRM5</accession>
<dbReference type="Pfam" id="PF14220">
    <property type="entry name" value="DUF4329"/>
    <property type="match status" value="1"/>
</dbReference>
<dbReference type="RefSeq" id="WP_236457293.1">
    <property type="nucleotide sequence ID" value="NZ_CP091285.1"/>
</dbReference>
<dbReference type="PANTHER" id="PTHR32305">
    <property type="match status" value="1"/>
</dbReference>
<evidence type="ECO:0000313" key="3">
    <source>
        <dbReference type="EMBL" id="MFB9097525.1"/>
    </source>
</evidence>
<proteinExistence type="predicted"/>
<dbReference type="Gene3D" id="2.180.10.10">
    <property type="entry name" value="RHS repeat-associated core"/>
    <property type="match status" value="1"/>
</dbReference>
<gene>
    <name evidence="3" type="ORF">ACFFVF_13465</name>
</gene>
<name>A0ABV5GRM5_9FLAO</name>
<evidence type="ECO:0000256" key="1">
    <source>
        <dbReference type="SAM" id="MobiDB-lite"/>
    </source>
</evidence>
<reference evidence="3 4" key="1">
    <citation type="submission" date="2024-09" db="EMBL/GenBank/DDBJ databases">
        <authorList>
            <person name="Sun Q."/>
            <person name="Mori K."/>
        </authorList>
    </citation>
    <scope>NUCLEOTIDE SEQUENCE [LARGE SCALE GENOMIC DNA]</scope>
    <source>
        <strain evidence="3 4">CECT 7955</strain>
    </source>
</reference>
<dbReference type="InterPro" id="IPR022385">
    <property type="entry name" value="Rhs_assc_core"/>
</dbReference>
<feature type="region of interest" description="Disordered" evidence="1">
    <location>
        <begin position="221"/>
        <end position="241"/>
    </location>
</feature>
<organism evidence="3 4">
    <name type="scientific">Flavobacterium jumunjinense</name>
    <dbReference type="NCBI Taxonomy" id="998845"/>
    <lineage>
        <taxon>Bacteria</taxon>
        <taxon>Pseudomonadati</taxon>
        <taxon>Bacteroidota</taxon>
        <taxon>Flavobacteriia</taxon>
        <taxon>Flavobacteriales</taxon>
        <taxon>Flavobacteriaceae</taxon>
        <taxon>Flavobacterium</taxon>
    </lineage>
</organism>
<feature type="domain" description="DUF4329" evidence="2">
    <location>
        <begin position="146"/>
        <end position="276"/>
    </location>
</feature>
<evidence type="ECO:0000313" key="4">
    <source>
        <dbReference type="Proteomes" id="UP001589607"/>
    </source>
</evidence>